<protein>
    <recommendedName>
        <fullName evidence="3">Mga helix-turn-helix domain-containing protein</fullName>
    </recommendedName>
</protein>
<sequence length="491" mass="58131">MGSDLSQLYDPEIERVIYILNALERVDGKILLKDLAVQLEMNEKTVMRYGELIASFLKKSGVHTIEFAFDNHIVTWEVYDISDYRFFRNYIVQQCAIVQLGVRLILGKRVNRIQFMEEFYLSESTLKRRLSSMRKLLKEYALNIKTSQGELILIGDESIIRRLARDGLMNLYEYSPWPFESVDERQIDLFIEKVFELSDFKYRRAMESEVIQTIKYDLAIQMTRVKLGYKVQLSERLQENVRVIELIQQANILPLDVFRLSTTEQEYLIFQILAKDFFYMRPKGKQVLTLITSEELPLTMFLKSAMTAFSYEITALSTSYQNELYPFFLTIHLNDWLFPKWINSIHYRELDIRVPQLMDNLANYLKELNAYYPNYIIGPIEVLQKNYGKLVAYLTNLSFQERKIKVGFIGARTILEIRTAENIVRESFSYLYNITFDYDAPDIMIHLNQYEHRVSKQVQEPMIRCFVTSAFLVEDMSTIRQALFDFFNKNK</sequence>
<feature type="domain" description="Mga helix-turn-helix" evidence="3">
    <location>
        <begin position="86"/>
        <end position="162"/>
    </location>
</feature>
<evidence type="ECO:0000256" key="1">
    <source>
        <dbReference type="ARBA" id="ARBA00023015"/>
    </source>
</evidence>
<dbReference type="STRING" id="1140003.OMY_00442"/>
<dbReference type="PATRIC" id="fig|1140003.3.peg.437"/>
<dbReference type="Gene3D" id="1.10.10.10">
    <property type="entry name" value="Winged helix-like DNA-binding domain superfamily/Winged helix DNA-binding domain"/>
    <property type="match status" value="1"/>
</dbReference>
<evidence type="ECO:0000256" key="2">
    <source>
        <dbReference type="ARBA" id="ARBA00023163"/>
    </source>
</evidence>
<evidence type="ECO:0000313" key="4">
    <source>
        <dbReference type="EMBL" id="EOT87381.1"/>
    </source>
</evidence>
<dbReference type="PANTHER" id="PTHR30185">
    <property type="entry name" value="CRYPTIC BETA-GLUCOSIDE BGL OPERON ANTITERMINATOR"/>
    <property type="match status" value="1"/>
</dbReference>
<dbReference type="OrthoDB" id="2194501at2"/>
<dbReference type="EMBL" id="ASWO01000001">
    <property type="protein sequence ID" value="EOT87381.1"/>
    <property type="molecule type" value="Genomic_DNA"/>
</dbReference>
<comment type="caution">
    <text evidence="4">The sequence shown here is derived from an EMBL/GenBank/DDBJ whole genome shotgun (WGS) entry which is preliminary data.</text>
</comment>
<dbReference type="RefSeq" id="WP_016184933.1">
    <property type="nucleotide sequence ID" value="NZ_ASWO01000001.1"/>
</dbReference>
<dbReference type="Pfam" id="PF05043">
    <property type="entry name" value="Mga"/>
    <property type="match status" value="1"/>
</dbReference>
<dbReference type="InterPro" id="IPR036388">
    <property type="entry name" value="WH-like_DNA-bd_sf"/>
</dbReference>
<dbReference type="InterPro" id="IPR007737">
    <property type="entry name" value="Mga_HTH"/>
</dbReference>
<accession>S0KXL8</accession>
<organism evidence="4 5">
    <name type="scientific">Enterococcus sulfureus ATCC 49903</name>
    <dbReference type="NCBI Taxonomy" id="1140003"/>
    <lineage>
        <taxon>Bacteria</taxon>
        <taxon>Bacillati</taxon>
        <taxon>Bacillota</taxon>
        <taxon>Bacilli</taxon>
        <taxon>Lactobacillales</taxon>
        <taxon>Enterococcaceae</taxon>
        <taxon>Enterococcus</taxon>
    </lineage>
</organism>
<name>S0KXL8_9ENTE</name>
<evidence type="ECO:0000259" key="3">
    <source>
        <dbReference type="Pfam" id="PF05043"/>
    </source>
</evidence>
<dbReference type="InterPro" id="IPR050661">
    <property type="entry name" value="BglG_antiterminators"/>
</dbReference>
<evidence type="ECO:0000313" key="5">
    <source>
        <dbReference type="Proteomes" id="UP000015961"/>
    </source>
</evidence>
<keyword evidence="2" id="KW-0804">Transcription</keyword>
<dbReference type="Proteomes" id="UP000015961">
    <property type="component" value="Unassembled WGS sequence"/>
</dbReference>
<reference evidence="4 5" key="1">
    <citation type="submission" date="2013-03" db="EMBL/GenBank/DDBJ databases">
        <title>The Genome Sequence of Enterococcus sulfureus ATCC_49903 (PacBio/Illumina hybrid assembly).</title>
        <authorList>
            <consortium name="The Broad Institute Genomics Platform"/>
            <consortium name="The Broad Institute Genome Sequencing Center for Infectious Disease"/>
            <person name="Earl A."/>
            <person name="Russ C."/>
            <person name="Gilmore M."/>
            <person name="Surin D."/>
            <person name="Walker B."/>
            <person name="Young S."/>
            <person name="Zeng Q."/>
            <person name="Gargeya S."/>
            <person name="Fitzgerald M."/>
            <person name="Haas B."/>
            <person name="Abouelleil A."/>
            <person name="Allen A.W."/>
            <person name="Alvarado L."/>
            <person name="Arachchi H.M."/>
            <person name="Berlin A.M."/>
            <person name="Chapman S.B."/>
            <person name="Gainer-Dewar J."/>
            <person name="Goldberg J."/>
            <person name="Griggs A."/>
            <person name="Gujja S."/>
            <person name="Hansen M."/>
            <person name="Howarth C."/>
            <person name="Imamovic A."/>
            <person name="Ireland A."/>
            <person name="Larimer J."/>
            <person name="McCowan C."/>
            <person name="Murphy C."/>
            <person name="Pearson M."/>
            <person name="Poon T.W."/>
            <person name="Priest M."/>
            <person name="Roberts A."/>
            <person name="Saif S."/>
            <person name="Shea T."/>
            <person name="Sisk P."/>
            <person name="Sykes S."/>
            <person name="Wortman J."/>
            <person name="Nusbaum C."/>
            <person name="Birren B."/>
        </authorList>
    </citation>
    <scope>NUCLEOTIDE SEQUENCE [LARGE SCALE GENOMIC DNA]</scope>
    <source>
        <strain evidence="4 5">ATCC 49903</strain>
    </source>
</reference>
<dbReference type="PANTHER" id="PTHR30185:SF18">
    <property type="entry name" value="TRANSCRIPTIONAL REGULATOR MTLR"/>
    <property type="match status" value="1"/>
</dbReference>
<dbReference type="eggNOG" id="COG3711">
    <property type="taxonomic scope" value="Bacteria"/>
</dbReference>
<dbReference type="AlphaFoldDB" id="S0KXL8"/>
<proteinExistence type="predicted"/>
<gene>
    <name evidence="4" type="ORF">I573_00437</name>
</gene>
<keyword evidence="5" id="KW-1185">Reference proteome</keyword>
<keyword evidence="1" id="KW-0805">Transcription regulation</keyword>